<keyword evidence="5" id="KW-0539">Nucleus</keyword>
<feature type="domain" description="ORC6 first cyclin-like" evidence="7">
    <location>
        <begin position="12"/>
        <end position="95"/>
    </location>
</feature>
<evidence type="ECO:0000256" key="6">
    <source>
        <dbReference type="SAM" id="MobiDB-lite"/>
    </source>
</evidence>
<keyword evidence="9" id="KW-1185">Reference proteome</keyword>
<evidence type="ECO:0000256" key="4">
    <source>
        <dbReference type="ARBA" id="ARBA00023125"/>
    </source>
</evidence>
<gene>
    <name evidence="8" type="primary">ORC6</name>
    <name evidence="8" type="ORF">AWJ20_3576</name>
</gene>
<evidence type="ECO:0000256" key="2">
    <source>
        <dbReference type="ARBA" id="ARBA00010840"/>
    </source>
</evidence>
<dbReference type="OrthoDB" id="5367324at2759"/>
<dbReference type="GeneID" id="30035613"/>
<keyword evidence="4" id="KW-0238">DNA-binding</keyword>
<sequence>MTSKVLENALEGLLPSVYPQFPKELISLSNSLLSQSKANVSSLKPDEEIARMTLCCHLAIERLTDSFNFPPPSTKKVPVPPKVYQNLLRLFRNALPRRGSASPVKLSAPSTPTKRPSPLKRAHLPDREGSPTPQRKKLNLNEGTRSDEGEDLNDVKSNTQGKATPSPVKRRGLAKETDPTPNDLHRIADGLQISDHAKNAVAFGYKKYNNLVKDRWGLLCGLFYVVCSRAHPELLVNQRRLENNIMSYAGDYSRMNDDKMAEWIIWADKIVADQSWIRDITVSIKRRPIGDSLRRKHSSGIGNMITFGFTFTSNRRIQMFEEWKSSIMKKIEEHKRPDSSETANDK</sequence>
<comment type="similarity">
    <text evidence="2">Belongs to the ORC6 family.</text>
</comment>
<dbReference type="InterPro" id="IPR008721">
    <property type="entry name" value="ORC6_cyclin_first"/>
</dbReference>
<evidence type="ECO:0000256" key="3">
    <source>
        <dbReference type="ARBA" id="ARBA00022705"/>
    </source>
</evidence>
<keyword evidence="3" id="KW-0235">DNA replication</keyword>
<dbReference type="EMBL" id="CP014503">
    <property type="protein sequence ID" value="ANB15932.1"/>
    <property type="molecule type" value="Genomic_DNA"/>
</dbReference>
<evidence type="ECO:0000256" key="5">
    <source>
        <dbReference type="ARBA" id="ARBA00023242"/>
    </source>
</evidence>
<feature type="region of interest" description="Disordered" evidence="6">
    <location>
        <begin position="98"/>
        <end position="182"/>
    </location>
</feature>
<dbReference type="GO" id="GO:0006260">
    <property type="term" value="P:DNA replication"/>
    <property type="evidence" value="ECO:0007669"/>
    <property type="project" value="UniProtKB-KW"/>
</dbReference>
<dbReference type="Pfam" id="PF05460">
    <property type="entry name" value="ORC6"/>
    <property type="match status" value="1"/>
</dbReference>
<evidence type="ECO:0000256" key="1">
    <source>
        <dbReference type="ARBA" id="ARBA00004123"/>
    </source>
</evidence>
<feature type="compositionally biased region" description="Basic and acidic residues" evidence="6">
    <location>
        <begin position="173"/>
        <end position="182"/>
    </location>
</feature>
<dbReference type="Proteomes" id="UP000189580">
    <property type="component" value="Chromosome b"/>
</dbReference>
<evidence type="ECO:0000313" key="8">
    <source>
        <dbReference type="EMBL" id="ANB15932.1"/>
    </source>
</evidence>
<dbReference type="InterPro" id="IPR016811">
    <property type="entry name" value="ORC6_fun"/>
</dbReference>
<dbReference type="GO" id="GO:0005664">
    <property type="term" value="C:nuclear origin of replication recognition complex"/>
    <property type="evidence" value="ECO:0007669"/>
    <property type="project" value="InterPro"/>
</dbReference>
<name>A0A167G096_9ASCO</name>
<dbReference type="KEGG" id="slb:AWJ20_3576"/>
<reference evidence="8 9" key="1">
    <citation type="submission" date="2016-02" db="EMBL/GenBank/DDBJ databases">
        <title>Complete genome sequence and transcriptome regulation of the pentose utilising yeast Sugiyamaella lignohabitans.</title>
        <authorList>
            <person name="Bellasio M."/>
            <person name="Peymann A."/>
            <person name="Valli M."/>
            <person name="Sipitzky M."/>
            <person name="Graf A."/>
            <person name="Sauer M."/>
            <person name="Marx H."/>
            <person name="Mattanovich D."/>
        </authorList>
    </citation>
    <scope>NUCLEOTIDE SEQUENCE [LARGE SCALE GENOMIC DNA]</scope>
    <source>
        <strain evidence="8 9">CBS 10342</strain>
    </source>
</reference>
<protein>
    <submittedName>
        <fullName evidence="8">Origin recognition complex subunit 6</fullName>
    </submittedName>
</protein>
<comment type="subcellular location">
    <subcellularLocation>
        <location evidence="1">Nucleus</location>
    </subcellularLocation>
</comment>
<proteinExistence type="inferred from homology"/>
<dbReference type="RefSeq" id="XP_018738409.1">
    <property type="nucleotide sequence ID" value="XM_018880605.1"/>
</dbReference>
<dbReference type="GO" id="GO:0003677">
    <property type="term" value="F:DNA binding"/>
    <property type="evidence" value="ECO:0007669"/>
    <property type="project" value="UniProtKB-KW"/>
</dbReference>
<dbReference type="PIRSF" id="PIRSF022941">
    <property type="entry name" value="ORC6_fun"/>
    <property type="match status" value="1"/>
</dbReference>
<evidence type="ECO:0000259" key="7">
    <source>
        <dbReference type="Pfam" id="PF05460"/>
    </source>
</evidence>
<organism evidence="8 9">
    <name type="scientific">Sugiyamaella lignohabitans</name>
    <dbReference type="NCBI Taxonomy" id="796027"/>
    <lineage>
        <taxon>Eukaryota</taxon>
        <taxon>Fungi</taxon>
        <taxon>Dikarya</taxon>
        <taxon>Ascomycota</taxon>
        <taxon>Saccharomycotina</taxon>
        <taxon>Dipodascomycetes</taxon>
        <taxon>Dipodascales</taxon>
        <taxon>Trichomonascaceae</taxon>
        <taxon>Sugiyamaella</taxon>
    </lineage>
</organism>
<accession>A0A167G096</accession>
<dbReference type="AlphaFoldDB" id="A0A167G096"/>
<evidence type="ECO:0000313" key="9">
    <source>
        <dbReference type="Proteomes" id="UP000189580"/>
    </source>
</evidence>